<gene>
    <name evidence="1" type="ORF">Hypma_004184</name>
</gene>
<name>A0A369J4C4_HYPMA</name>
<sequence length="157" mass="17088">MQRLSGGYTNFTIRAWFHSPVDVQSRQIYSAVLEYAQPFIATAPDQPVHRQVIETGINPPGKLNSGFLSDLYGLTTNPSAEVLALLSNPFTTSDTYEFLANTTKTTLIQANVPDAVELAAHVHHCLQEVSADACLGMVDLWPESILVDPEGNCGLVD</sequence>
<accession>A0A369J4C4</accession>
<organism evidence="1 2">
    <name type="scientific">Hypsizygus marmoreus</name>
    <name type="common">White beech mushroom</name>
    <name type="synonym">Agaricus marmoreus</name>
    <dbReference type="NCBI Taxonomy" id="39966"/>
    <lineage>
        <taxon>Eukaryota</taxon>
        <taxon>Fungi</taxon>
        <taxon>Dikarya</taxon>
        <taxon>Basidiomycota</taxon>
        <taxon>Agaricomycotina</taxon>
        <taxon>Agaricomycetes</taxon>
        <taxon>Agaricomycetidae</taxon>
        <taxon>Agaricales</taxon>
        <taxon>Tricholomatineae</taxon>
        <taxon>Lyophyllaceae</taxon>
        <taxon>Hypsizygus</taxon>
    </lineage>
</organism>
<evidence type="ECO:0000313" key="1">
    <source>
        <dbReference type="EMBL" id="RDB15487.1"/>
    </source>
</evidence>
<keyword evidence="2" id="KW-1185">Reference proteome</keyword>
<dbReference type="InParanoid" id="A0A369J4C4"/>
<reference evidence="1" key="1">
    <citation type="submission" date="2018-04" db="EMBL/GenBank/DDBJ databases">
        <title>Whole genome sequencing of Hypsizygus marmoreus.</title>
        <authorList>
            <person name="Choi I.-G."/>
            <person name="Min B."/>
            <person name="Kim J.-G."/>
            <person name="Kim S."/>
            <person name="Oh Y.-L."/>
            <person name="Kong W.-S."/>
            <person name="Park H."/>
            <person name="Jeong J."/>
            <person name="Song E.-S."/>
        </authorList>
    </citation>
    <scope>NUCLEOTIDE SEQUENCE [LARGE SCALE GENOMIC DNA]</scope>
    <source>
        <strain evidence="1">51987-8</strain>
    </source>
</reference>
<dbReference type="OrthoDB" id="25129at2759"/>
<comment type="caution">
    <text evidence="1">The sequence shown here is derived from an EMBL/GenBank/DDBJ whole genome shotgun (WGS) entry which is preliminary data.</text>
</comment>
<protein>
    <submittedName>
        <fullName evidence="1">Uncharacterized protein</fullName>
    </submittedName>
</protein>
<proteinExistence type="predicted"/>
<dbReference type="EMBL" id="LUEZ02000158">
    <property type="protein sequence ID" value="RDB15487.1"/>
    <property type="molecule type" value="Genomic_DNA"/>
</dbReference>
<dbReference type="AlphaFoldDB" id="A0A369J4C4"/>
<dbReference type="Proteomes" id="UP000076154">
    <property type="component" value="Unassembled WGS sequence"/>
</dbReference>
<evidence type="ECO:0000313" key="2">
    <source>
        <dbReference type="Proteomes" id="UP000076154"/>
    </source>
</evidence>